<reference evidence="1 2" key="1">
    <citation type="submission" date="2024-04" db="EMBL/GenBank/DDBJ databases">
        <title>Human intestinal bacterial collection.</title>
        <authorList>
            <person name="Pauvert C."/>
            <person name="Hitch T.C.A."/>
            <person name="Clavel T."/>
        </authorList>
    </citation>
    <scope>NUCLEOTIDE SEQUENCE [LARGE SCALE GENOMIC DNA]</scope>
    <source>
        <strain evidence="1 2">CLA-AA-H141</strain>
    </source>
</reference>
<organism evidence="1 2">
    <name type="scientific">Coprococcus ammoniilyticus</name>
    <dbReference type="NCBI Taxonomy" id="2981785"/>
    <lineage>
        <taxon>Bacteria</taxon>
        <taxon>Bacillati</taxon>
        <taxon>Bacillota</taxon>
        <taxon>Clostridia</taxon>
        <taxon>Lachnospirales</taxon>
        <taxon>Lachnospiraceae</taxon>
        <taxon>Coprococcus</taxon>
    </lineage>
</organism>
<keyword evidence="2" id="KW-1185">Reference proteome</keyword>
<dbReference type="EMBL" id="JBBNFM010000002">
    <property type="protein sequence ID" value="MEQ2453398.1"/>
    <property type="molecule type" value="Genomic_DNA"/>
</dbReference>
<sequence>MAEVTISKEKMDYTIDLLITMVTDEIAEETGKDRKEVLTDFLCSKTGKALYDEETRLWCNGPSYIAELYMEEQKNVRA</sequence>
<proteinExistence type="predicted"/>
<dbReference type="RefSeq" id="WP_349115810.1">
    <property type="nucleotide sequence ID" value="NZ_JBBNFM010000002.1"/>
</dbReference>
<evidence type="ECO:0000313" key="1">
    <source>
        <dbReference type="EMBL" id="MEQ2453398.1"/>
    </source>
</evidence>
<accession>A0ABV1EJG6</accession>
<comment type="caution">
    <text evidence="1">The sequence shown here is derived from an EMBL/GenBank/DDBJ whole genome shotgun (WGS) entry which is preliminary data.</text>
</comment>
<evidence type="ECO:0000313" key="2">
    <source>
        <dbReference type="Proteomes" id="UP001482186"/>
    </source>
</evidence>
<name>A0ABV1EJG6_9FIRM</name>
<protein>
    <submittedName>
        <fullName evidence="1">Uncharacterized protein</fullName>
    </submittedName>
</protein>
<dbReference type="Proteomes" id="UP001482186">
    <property type="component" value="Unassembled WGS sequence"/>
</dbReference>
<gene>
    <name evidence="1" type="ORF">AAAT04_04955</name>
</gene>